<dbReference type="Gene3D" id="3.10.620.30">
    <property type="match status" value="1"/>
</dbReference>
<reference evidence="4" key="1">
    <citation type="journal article" date="2024" name="Algal Res.">
        <title>Biochemical, toxicological and genomic investigation of a high-biomass producing Limnothrix strain isolated from Italian shallow drinking water reservoir.</title>
        <authorList>
            <person name="Simonazzi M."/>
            <person name="Shishido T.K."/>
            <person name="Delbaje E."/>
            <person name="Wahlsten M."/>
            <person name="Fewer D.P."/>
            <person name="Sivonen K."/>
            <person name="Pezzolesi L."/>
            <person name="Pistocchi R."/>
        </authorList>
    </citation>
    <scope>NUCLEOTIDE SEQUENCE [LARGE SCALE GENOMIC DNA]</scope>
    <source>
        <strain evidence="4">LRLZ20PSL1</strain>
    </source>
</reference>
<dbReference type="EMBL" id="JAZAQF010000086">
    <property type="protein sequence ID" value="MFG3818977.1"/>
    <property type="molecule type" value="Genomic_DNA"/>
</dbReference>
<evidence type="ECO:0000313" key="4">
    <source>
        <dbReference type="Proteomes" id="UP001604335"/>
    </source>
</evidence>
<evidence type="ECO:0000256" key="1">
    <source>
        <dbReference type="SAM" id="Phobius"/>
    </source>
</evidence>
<feature type="transmembrane region" description="Helical" evidence="1">
    <location>
        <begin position="131"/>
        <end position="148"/>
    </location>
</feature>
<accession>A0ABW7CCV2</accession>
<dbReference type="InterPro" id="IPR038765">
    <property type="entry name" value="Papain-like_cys_pep_sf"/>
</dbReference>
<keyword evidence="1" id="KW-0812">Transmembrane</keyword>
<evidence type="ECO:0000259" key="2">
    <source>
        <dbReference type="SMART" id="SM00460"/>
    </source>
</evidence>
<name>A0ABW7CCV2_9CYAN</name>
<dbReference type="Pfam" id="PF13559">
    <property type="entry name" value="DUF4129"/>
    <property type="match status" value="1"/>
</dbReference>
<feature type="domain" description="Transglutaminase-like" evidence="2">
    <location>
        <begin position="498"/>
        <end position="569"/>
    </location>
</feature>
<feature type="transmembrane region" description="Helical" evidence="1">
    <location>
        <begin position="54"/>
        <end position="70"/>
    </location>
</feature>
<dbReference type="SUPFAM" id="SSF54001">
    <property type="entry name" value="Cysteine proteinases"/>
    <property type="match status" value="1"/>
</dbReference>
<feature type="transmembrane region" description="Helical" evidence="1">
    <location>
        <begin position="198"/>
        <end position="216"/>
    </location>
</feature>
<dbReference type="Pfam" id="PF01841">
    <property type="entry name" value="Transglut_core"/>
    <property type="match status" value="1"/>
</dbReference>
<proteinExistence type="predicted"/>
<feature type="transmembrane region" description="Helical" evidence="1">
    <location>
        <begin position="29"/>
        <end position="48"/>
    </location>
</feature>
<feature type="transmembrane region" description="Helical" evidence="1">
    <location>
        <begin position="605"/>
        <end position="626"/>
    </location>
</feature>
<organism evidence="3 4">
    <name type="scientific">Limnothrix redekei LRLZ20PSL1</name>
    <dbReference type="NCBI Taxonomy" id="3112953"/>
    <lineage>
        <taxon>Bacteria</taxon>
        <taxon>Bacillati</taxon>
        <taxon>Cyanobacteriota</taxon>
        <taxon>Cyanophyceae</taxon>
        <taxon>Pseudanabaenales</taxon>
        <taxon>Pseudanabaenaceae</taxon>
        <taxon>Limnothrix</taxon>
    </lineage>
</organism>
<dbReference type="PANTHER" id="PTHR42736:SF1">
    <property type="entry name" value="PROTEIN-GLUTAMINE GAMMA-GLUTAMYLTRANSFERASE"/>
    <property type="match status" value="1"/>
</dbReference>
<dbReference type="Proteomes" id="UP001604335">
    <property type="component" value="Unassembled WGS sequence"/>
</dbReference>
<dbReference type="PANTHER" id="PTHR42736">
    <property type="entry name" value="PROTEIN-GLUTAMINE GAMMA-GLUTAMYLTRANSFERASE"/>
    <property type="match status" value="1"/>
</dbReference>
<keyword evidence="1" id="KW-1133">Transmembrane helix</keyword>
<keyword evidence="4" id="KW-1185">Reference proteome</keyword>
<dbReference type="SMART" id="SM00460">
    <property type="entry name" value="TGc"/>
    <property type="match status" value="1"/>
</dbReference>
<dbReference type="InterPro" id="IPR052901">
    <property type="entry name" value="Bact_TGase-like"/>
</dbReference>
<feature type="transmembrane region" description="Helical" evidence="1">
    <location>
        <begin position="632"/>
        <end position="656"/>
    </location>
</feature>
<dbReference type="InterPro" id="IPR021878">
    <property type="entry name" value="TgpA_N"/>
</dbReference>
<comment type="caution">
    <text evidence="3">The sequence shown here is derived from an EMBL/GenBank/DDBJ whole genome shotgun (WGS) entry which is preliminary data.</text>
</comment>
<keyword evidence="1" id="KW-0472">Membrane</keyword>
<gene>
    <name evidence="3" type="ORF">VPK24_15145</name>
</gene>
<evidence type="ECO:0000313" key="3">
    <source>
        <dbReference type="EMBL" id="MFG3818977.1"/>
    </source>
</evidence>
<dbReference type="InterPro" id="IPR002931">
    <property type="entry name" value="Transglutaminase-like"/>
</dbReference>
<dbReference type="InterPro" id="IPR025403">
    <property type="entry name" value="TgpA-like_C"/>
</dbReference>
<dbReference type="Pfam" id="PF11992">
    <property type="entry name" value="TgpA_N"/>
    <property type="match status" value="1"/>
</dbReference>
<feature type="transmembrane region" description="Helical" evidence="1">
    <location>
        <begin position="82"/>
        <end position="100"/>
    </location>
</feature>
<sequence length="764" mass="85435">MVSEAARKAWWQRLQTWQNQPRPQPEESIALRILVQILVAIGILATDVAAGTQTSWWAIPLSFGGAYWSWRQRRRRNLGAQLAIAAGMLVALAVFFRSLLGNLGDTRLVLAELLIHLQVLHCFDLPRRKDLGYSMLIGLILMGVAGTLSQTMLFAPVLVAFVGVALPMLVLDYRSRLGLEPGDRDWRALTGLIRPGQMARLFGVVAVLGLVVFALLPRFPGYQLRQFPVTAPPNLMDEMFDNRDQSASIRNPGYGQDGQALGGTSGAGRGQTDNTFYYGFSSTIDQTLQGQLVPTLVMRVRSQSPGFWRVLGFDRYTGRGWEISRNDDTQSLVRPDWSYRFVIPPEPTRAQIEEVVQSYTVLSALPNLIPTLAQPTELFFPTRGIAIDKEGSIRSPRILDEGLTYSVISQVAYRDRTRLRQARRTYPPFIRNYYLDVPAALRPKLQKRAQELLAKAPNARNDAYEQALFLAQALKQTYTVQPDLPPPAAGEDLVDRFLFQYQGGYPDHFPTTLTLMLRSLGIPARVAAGFAPGRFNPFTGLYEVYNTDAHLITEVYFPGYGWYSFDPIPGHPLIPPSIEKNETFSTLEKLWAWVAGWLPTPLRNWLDGVISGVLGGLLALVGRLLGLLTGGWTGILAAIALALVVGGALWLGWLGWRTWQRRRRLARLAPIAALYQEVRDWLAEDCPAYPWQTPLEYVAAYEQWLAQQGGGPGAGDRLALLAAVARAYSDWRYGDRPADVAALREQWQRVRRRDRPRLLGAAAR</sequence>
<dbReference type="RefSeq" id="WP_393014629.1">
    <property type="nucleotide sequence ID" value="NZ_JAZAQF010000086.1"/>
</dbReference>
<protein>
    <submittedName>
        <fullName evidence="3">TransglutaminaseTgpA domain-containing protein</fullName>
    </submittedName>
</protein>
<feature type="transmembrane region" description="Helical" evidence="1">
    <location>
        <begin position="153"/>
        <end position="171"/>
    </location>
</feature>